<proteinExistence type="predicted"/>
<dbReference type="RefSeq" id="WP_179982269.1">
    <property type="nucleotide sequence ID" value="NZ_LR812090.1"/>
</dbReference>
<dbReference type="AlphaFoldDB" id="A0A6T9XV69"/>
<evidence type="ECO:0000313" key="2">
    <source>
        <dbReference type="Proteomes" id="UP000509458"/>
    </source>
</evidence>
<accession>A0A6T9XV69</accession>
<evidence type="ECO:0000313" key="1">
    <source>
        <dbReference type="EMBL" id="CAB9492580.1"/>
    </source>
</evidence>
<sequence length="134" mass="15833">MSKPDFSSYSIEELLNCKQNIDKDRYPERYREILDLIALLTQDPKIKRSHDEIVFIEFCESLRDDLRITLDDNLWPILKLFSKRLRDNVPSTFQDQVCPVCSGDLHITQRFGAWEVECQTCDMVYSITERHSSI</sequence>
<dbReference type="EMBL" id="LR812090">
    <property type="protein sequence ID" value="CAB9492580.1"/>
    <property type="molecule type" value="Genomic_DNA"/>
</dbReference>
<reference evidence="1 2" key="1">
    <citation type="submission" date="2020-06" db="EMBL/GenBank/DDBJ databases">
        <authorList>
            <person name="Duchaud E."/>
        </authorList>
    </citation>
    <scope>NUCLEOTIDE SEQUENCE [LARGE SCALE GENOMIC DNA]</scope>
    <source>
        <strain evidence="1">Alteromonas fortis</strain>
    </source>
</reference>
<dbReference type="Proteomes" id="UP000509458">
    <property type="component" value="Chromosome"/>
</dbReference>
<organism evidence="1 2">
    <name type="scientific">Alteromonas macleodii</name>
    <name type="common">Pseudoalteromonas macleodii</name>
    <dbReference type="NCBI Taxonomy" id="28108"/>
    <lineage>
        <taxon>Bacteria</taxon>
        <taxon>Pseudomonadati</taxon>
        <taxon>Pseudomonadota</taxon>
        <taxon>Gammaproteobacteria</taxon>
        <taxon>Alteromonadales</taxon>
        <taxon>Alteromonadaceae</taxon>
        <taxon>Alteromonas/Salinimonas group</taxon>
        <taxon>Alteromonas</taxon>
    </lineage>
</organism>
<gene>
    <name evidence="1" type="ORF">ALFOR1_20011</name>
</gene>
<protein>
    <submittedName>
        <fullName evidence="1">Uncharacterized protein</fullName>
    </submittedName>
</protein>
<name>A0A6T9XV69_ALTMA</name>